<protein>
    <submittedName>
        <fullName evidence="1">Uncharacterized protein</fullName>
    </submittedName>
</protein>
<proteinExistence type="predicted"/>
<organism evidence="1 2">
    <name type="scientific">Candidatus Phosphoribacter hodrii</name>
    <dbReference type="NCBI Taxonomy" id="2953743"/>
    <lineage>
        <taxon>Bacteria</taxon>
        <taxon>Bacillati</taxon>
        <taxon>Actinomycetota</taxon>
        <taxon>Actinomycetes</taxon>
        <taxon>Micrococcales</taxon>
        <taxon>Dermatophilaceae</taxon>
        <taxon>Candidatus Phosphoribacter</taxon>
    </lineage>
</organism>
<gene>
    <name evidence="1" type="ORF">IPF40_01095</name>
</gene>
<comment type="caution">
    <text evidence="1">The sequence shown here is derived from an EMBL/GenBank/DDBJ whole genome shotgun (WGS) entry which is preliminary data.</text>
</comment>
<reference evidence="1 2" key="1">
    <citation type="submission" date="2020-10" db="EMBL/GenBank/DDBJ databases">
        <title>Connecting structure to function with the recovery of over 1000 high-quality activated sludge metagenome-assembled genomes encoding full-length rRNA genes using long-read sequencing.</title>
        <authorList>
            <person name="Singleton C.M."/>
            <person name="Petriglieri F."/>
            <person name="Kristensen J.M."/>
            <person name="Kirkegaard R.H."/>
            <person name="Michaelsen T.Y."/>
            <person name="Andersen M.H."/>
            <person name="Karst S.M."/>
            <person name="Dueholm M.S."/>
            <person name="Nielsen P.H."/>
            <person name="Albertsen M."/>
        </authorList>
    </citation>
    <scope>NUCLEOTIDE SEQUENCE [LARGE SCALE GENOMIC DNA]</scope>
    <source>
        <strain evidence="1">AalE_18-Q3-R2-46_BAT3C.188</strain>
    </source>
</reference>
<evidence type="ECO:0000313" key="1">
    <source>
        <dbReference type="EMBL" id="MBK6299693.1"/>
    </source>
</evidence>
<sequence length="48" mass="5161">MTTAAGVCRPRTCARGIPTACGAAARAARDLYLHNDSETRALTWHKMS</sequence>
<dbReference type="EMBL" id="JADIXZ010000001">
    <property type="protein sequence ID" value="MBK6299693.1"/>
    <property type="molecule type" value="Genomic_DNA"/>
</dbReference>
<dbReference type="Proteomes" id="UP000718281">
    <property type="component" value="Unassembled WGS sequence"/>
</dbReference>
<name>A0A934X3J4_9MICO</name>
<evidence type="ECO:0000313" key="2">
    <source>
        <dbReference type="Proteomes" id="UP000718281"/>
    </source>
</evidence>
<accession>A0A934X3J4</accession>
<dbReference type="AlphaFoldDB" id="A0A934X3J4"/>